<gene>
    <name evidence="2" type="ORF">Cba03nite_12960</name>
</gene>
<keyword evidence="3" id="KW-1185">Reference proteome</keyword>
<accession>A0A8J3NG26</accession>
<protein>
    <submittedName>
        <fullName evidence="2">Uncharacterized protein</fullName>
    </submittedName>
</protein>
<feature type="region of interest" description="Disordered" evidence="1">
    <location>
        <begin position="443"/>
        <end position="520"/>
    </location>
</feature>
<dbReference type="AlphaFoldDB" id="A0A8J3NG26"/>
<evidence type="ECO:0000313" key="3">
    <source>
        <dbReference type="Proteomes" id="UP000601223"/>
    </source>
</evidence>
<name>A0A8J3NG26_9ACTN</name>
<comment type="caution">
    <text evidence="2">The sequence shown here is derived from an EMBL/GenBank/DDBJ whole genome shotgun (WGS) entry which is preliminary data.</text>
</comment>
<organism evidence="2 3">
    <name type="scientific">Catellatospora bangladeshensis</name>
    <dbReference type="NCBI Taxonomy" id="310355"/>
    <lineage>
        <taxon>Bacteria</taxon>
        <taxon>Bacillati</taxon>
        <taxon>Actinomycetota</taxon>
        <taxon>Actinomycetes</taxon>
        <taxon>Micromonosporales</taxon>
        <taxon>Micromonosporaceae</taxon>
        <taxon>Catellatospora</taxon>
    </lineage>
</organism>
<sequence length="520" mass="56983">MGHRERAVSLDVYQRLLALSRARAVPAASRAHRHLSPRPWVLSGYHLAGEPSAPVAIRYGSFRDSPKLLTIAEPRDRKQRFTALGALARDLATYLSRYTVTEPVVRATGNGRELDVNHCCVDAPQLVVPNEATAHWVGLLGQYLRTLDDPVLQQAGAHLGWIASRRHLPGSSVLLTATDLLTTHWRTGQLPTEDGHLGRLLAWIEPPAGSDAWQAARDAEARPPAGPASDPAWDQVVLRPALERAKEQGDVRRLKIAATEVLDGAWRDTWAALDLVRLLPPGEHVARRWESDRWSWTRHRERVLAGTVSFTTRLADVPAYRYLHELETRTTALDRQMALDDPLVMARYLATGEAVAGVVVKRDPEHTITNAGGRSVLRPLLWVRTNAAFDRPAGTELWLGKLGMTVRAATDDTVELMVVSGAVTRPKLNLLPETDTEVVLAPFGPQQHFPDNLPDELPWPTRGHRRPAAEPEQDDELDTDVAAGPPTATPQPRLSGAVPAARTAPDGEIDAVASGTEAAE</sequence>
<proteinExistence type="predicted"/>
<dbReference type="EMBL" id="BONF01000008">
    <property type="protein sequence ID" value="GIF79947.1"/>
    <property type="molecule type" value="Genomic_DNA"/>
</dbReference>
<dbReference type="Proteomes" id="UP000601223">
    <property type="component" value="Unassembled WGS sequence"/>
</dbReference>
<evidence type="ECO:0000256" key="1">
    <source>
        <dbReference type="SAM" id="MobiDB-lite"/>
    </source>
</evidence>
<reference evidence="2 3" key="1">
    <citation type="submission" date="2021-01" db="EMBL/GenBank/DDBJ databases">
        <title>Whole genome shotgun sequence of Catellatospora bangladeshensis NBRC 107357.</title>
        <authorList>
            <person name="Komaki H."/>
            <person name="Tamura T."/>
        </authorList>
    </citation>
    <scope>NUCLEOTIDE SEQUENCE [LARGE SCALE GENOMIC DNA]</scope>
    <source>
        <strain evidence="2 3">NBRC 107357</strain>
    </source>
</reference>
<evidence type="ECO:0000313" key="2">
    <source>
        <dbReference type="EMBL" id="GIF79947.1"/>
    </source>
</evidence>